<gene>
    <name evidence="3" type="primary">TDEL0B03830</name>
    <name evidence="3" type="ORF">TDEL_0B03830</name>
</gene>
<dbReference type="FunCoup" id="G8ZPG8">
    <property type="interactions" value="1245"/>
</dbReference>
<evidence type="ECO:0000256" key="1">
    <source>
        <dbReference type="ARBA" id="ARBA00038154"/>
    </source>
</evidence>
<dbReference type="GO" id="GO:0005768">
    <property type="term" value="C:endosome"/>
    <property type="evidence" value="ECO:0007669"/>
    <property type="project" value="TreeGrafter"/>
</dbReference>
<sequence>MTELLCVPFKQTLRLDLRKELSELIESITYQSSSFFEEDLTKISALRERVCDSEVSESKLLALKQYYAYLEGLREKFPDNQIQFTWFQTLSQKSCASAQYSIKFEMLNVLYNIGSMYSLLAMDSNDGSTNALKKLCIYFQKSAGCFQYIVQHLQETKEPVFDQNTGLALIELMLAQAQECFWFKAVRNSHKDSLISRLAQQTADYYEKAFLYSKKSELIRSDWTDHLSSKSMHFKAVAFYRNAISLGQNSEYGAMVKSLRIARSFAKKVSLQSKDEFIETIQDALKNAERDNDFIYLQPVPSSVPALKPAPMVKPLPIEDTLKDCNSGQDKLFLALLPLQVVEACTAYNERQDSYINEHIIRPLEALNKILTESLPKNELPPDLKPISMEELHQYDMALKDQESNNIRVKKLLEEVDMVLEKEAETNDYLSARFGNLNWDLPKSSTVNLTYTEKLRALKDYLKQGQTIDYETRSLFQSIDSRLVTFEIKIPESNNPIVSEVSNILKKREKYCRKVESESSEHRILPKIISEYRSTGETNFEGVFREHLKYLEADRKFVQEQKLVNKSLLEKLRAQGDQTEIRRLEPFELYIEDLRHSMQLLNEVKINLEEGADFYQKLIKSASKLLLEVQNFEASRRDQQRALETNLCSDK</sequence>
<dbReference type="SMART" id="SM01041">
    <property type="entry name" value="BRO1"/>
    <property type="match status" value="1"/>
</dbReference>
<dbReference type="InterPro" id="IPR004328">
    <property type="entry name" value="BRO1_dom"/>
</dbReference>
<comment type="similarity">
    <text evidence="1">Belongs to the palA/RIM20 family.</text>
</comment>
<dbReference type="Gene3D" id="1.25.40.280">
    <property type="entry name" value="alix/aip1 like domains"/>
    <property type="match status" value="1"/>
</dbReference>
<dbReference type="Gene3D" id="1.20.120.560">
    <property type="entry name" value="alix/aip1 in complex with the ypdl late domain"/>
    <property type="match status" value="1"/>
</dbReference>
<dbReference type="PROSITE" id="PS51180">
    <property type="entry name" value="BRO1"/>
    <property type="match status" value="1"/>
</dbReference>
<accession>G8ZPG8</accession>
<dbReference type="eggNOG" id="KOG2220">
    <property type="taxonomic scope" value="Eukaryota"/>
</dbReference>
<evidence type="ECO:0000259" key="2">
    <source>
        <dbReference type="PROSITE" id="PS51180"/>
    </source>
</evidence>
<organism evidence="3 4">
    <name type="scientific">Torulaspora delbrueckii</name>
    <name type="common">Yeast</name>
    <name type="synonym">Candida colliculosa</name>
    <dbReference type="NCBI Taxonomy" id="4950"/>
    <lineage>
        <taxon>Eukaryota</taxon>
        <taxon>Fungi</taxon>
        <taxon>Dikarya</taxon>
        <taxon>Ascomycota</taxon>
        <taxon>Saccharomycotina</taxon>
        <taxon>Saccharomycetes</taxon>
        <taxon>Saccharomycetales</taxon>
        <taxon>Saccharomycetaceae</taxon>
        <taxon>Torulaspora</taxon>
    </lineage>
</organism>
<dbReference type="GeneID" id="11504591"/>
<reference evidence="3 4" key="1">
    <citation type="journal article" date="2011" name="Proc. Natl. Acad. Sci. U.S.A.">
        <title>Evolutionary erosion of yeast sex chromosomes by mating-type switching accidents.</title>
        <authorList>
            <person name="Gordon J.L."/>
            <person name="Armisen D."/>
            <person name="Proux-Wera E."/>
            <person name="Oheigeartaigh S.S."/>
            <person name="Byrne K.P."/>
            <person name="Wolfe K.H."/>
        </authorList>
    </citation>
    <scope>NUCLEOTIDE SEQUENCE [LARGE SCALE GENOMIC DNA]</scope>
    <source>
        <strain evidence="4">ATCC 10662 / CBS 1146 / NBRC 0425 / NCYC 2629 / NRRL Y-866</strain>
    </source>
</reference>
<dbReference type="PANTHER" id="PTHR23030">
    <property type="entry name" value="PCD6 INTERACTING PROTEIN-RELATED"/>
    <property type="match status" value="1"/>
</dbReference>
<dbReference type="KEGG" id="tdl:TDEL_0B03830"/>
<evidence type="ECO:0000313" key="3">
    <source>
        <dbReference type="EMBL" id="CCE90512.1"/>
    </source>
</evidence>
<name>G8ZPG8_TORDE</name>
<dbReference type="Pfam" id="PF03097">
    <property type="entry name" value="BRO1"/>
    <property type="match status" value="1"/>
</dbReference>
<dbReference type="RefSeq" id="XP_003679723.1">
    <property type="nucleotide sequence ID" value="XM_003679675.1"/>
</dbReference>
<keyword evidence="4" id="KW-1185">Reference proteome</keyword>
<feature type="domain" description="BRO1" evidence="2">
    <location>
        <begin position="3"/>
        <end position="371"/>
    </location>
</feature>
<dbReference type="Gene3D" id="1.20.140.50">
    <property type="entry name" value="alix/aip1 like domains"/>
    <property type="match status" value="1"/>
</dbReference>
<dbReference type="GO" id="GO:0016485">
    <property type="term" value="P:protein processing"/>
    <property type="evidence" value="ECO:0007669"/>
    <property type="project" value="EnsemblFungi"/>
</dbReference>
<dbReference type="EMBL" id="HE616743">
    <property type="protein sequence ID" value="CCE90512.1"/>
    <property type="molecule type" value="Genomic_DNA"/>
</dbReference>
<dbReference type="AlphaFoldDB" id="G8ZPG8"/>
<dbReference type="CDD" id="cd09241">
    <property type="entry name" value="BRO1_ScRim20-like"/>
    <property type="match status" value="1"/>
</dbReference>
<dbReference type="PANTHER" id="PTHR23030:SF39">
    <property type="entry name" value="PROGRAMMED CELL DEATH 6-INTERACTING PROTEIN"/>
    <property type="match status" value="1"/>
</dbReference>
<dbReference type="GO" id="GO:0005777">
    <property type="term" value="C:peroxisome"/>
    <property type="evidence" value="ECO:0007669"/>
    <property type="project" value="EnsemblFungi"/>
</dbReference>
<dbReference type="GO" id="GO:0030435">
    <property type="term" value="P:sporulation resulting in formation of a cellular spore"/>
    <property type="evidence" value="ECO:0007669"/>
    <property type="project" value="EnsemblFungi"/>
</dbReference>
<dbReference type="HOGENOM" id="CLU_007181_3_1_1"/>
<dbReference type="GO" id="GO:0001403">
    <property type="term" value="P:invasive growth in response to glucose limitation"/>
    <property type="evidence" value="ECO:0007669"/>
    <property type="project" value="EnsemblFungi"/>
</dbReference>
<dbReference type="InParanoid" id="G8ZPG8"/>
<proteinExistence type="inferred from homology"/>
<protein>
    <recommendedName>
        <fullName evidence="2">BRO1 domain-containing protein</fullName>
    </recommendedName>
</protein>
<dbReference type="STRING" id="1076872.G8ZPG8"/>
<dbReference type="InterPro" id="IPR038499">
    <property type="entry name" value="BRO1_sf"/>
</dbReference>
<dbReference type="Proteomes" id="UP000005627">
    <property type="component" value="Chromosome 2"/>
</dbReference>
<dbReference type="Pfam" id="PF13949">
    <property type="entry name" value="ALIX_LYPXL_bnd"/>
    <property type="match status" value="1"/>
</dbReference>
<dbReference type="OrthoDB" id="64867at2759"/>
<evidence type="ECO:0000313" key="4">
    <source>
        <dbReference type="Proteomes" id="UP000005627"/>
    </source>
</evidence>
<dbReference type="InterPro" id="IPR025304">
    <property type="entry name" value="ALIX_V_dom"/>
</dbReference>